<dbReference type="AlphaFoldDB" id="A0A814QWX3"/>
<organism evidence="1 2">
    <name type="scientific">Rotaria sordida</name>
    <dbReference type="NCBI Taxonomy" id="392033"/>
    <lineage>
        <taxon>Eukaryota</taxon>
        <taxon>Metazoa</taxon>
        <taxon>Spiralia</taxon>
        <taxon>Gnathifera</taxon>
        <taxon>Rotifera</taxon>
        <taxon>Eurotatoria</taxon>
        <taxon>Bdelloidea</taxon>
        <taxon>Philodinida</taxon>
        <taxon>Philodinidae</taxon>
        <taxon>Rotaria</taxon>
    </lineage>
</organism>
<name>A0A814QWX3_9BILA</name>
<reference evidence="1" key="1">
    <citation type="submission" date="2021-02" db="EMBL/GenBank/DDBJ databases">
        <authorList>
            <person name="Nowell W R."/>
        </authorList>
    </citation>
    <scope>NUCLEOTIDE SEQUENCE</scope>
</reference>
<comment type="caution">
    <text evidence="1">The sequence shown here is derived from an EMBL/GenBank/DDBJ whole genome shotgun (WGS) entry which is preliminary data.</text>
</comment>
<sequence length="180" mass="19134">MIVHAQVWEGNFTADSSCDTSQCCCLSGQIVISHPESASISFYASLTGMCFGLTDYSGTSDYPSGYIISVAIAFITLTIKLSNDSNYIDIDNSLGAACSVHAARDITTTVPIELISTSVSVDVVSTTVPANVVSTTVPVDVVSTTTHVGVVFTTVHGNDGVRKYINIFTFLILPFVYLLQ</sequence>
<gene>
    <name evidence="1" type="ORF">ZHD862_LOCUS18887</name>
</gene>
<accession>A0A814QWX3</accession>
<protein>
    <submittedName>
        <fullName evidence="1">Uncharacterized protein</fullName>
    </submittedName>
</protein>
<evidence type="ECO:0000313" key="2">
    <source>
        <dbReference type="Proteomes" id="UP000663864"/>
    </source>
</evidence>
<proteinExistence type="predicted"/>
<dbReference type="EMBL" id="CAJNOT010001001">
    <property type="protein sequence ID" value="CAF1125987.1"/>
    <property type="molecule type" value="Genomic_DNA"/>
</dbReference>
<dbReference type="Proteomes" id="UP000663864">
    <property type="component" value="Unassembled WGS sequence"/>
</dbReference>
<evidence type="ECO:0000313" key="1">
    <source>
        <dbReference type="EMBL" id="CAF1125987.1"/>
    </source>
</evidence>